<comment type="catalytic activity">
    <reaction evidence="10">
        <text>D-alanyl-D-alanine + UDP-N-acetyl-alpha-D-muramoyl-L-alanyl-gamma-D-glutamyl-meso-2,6-diaminopimelate + ATP = UDP-N-acetyl-alpha-D-muramoyl-L-alanyl-gamma-D-glutamyl-meso-2,6-diaminopimeloyl-D-alanyl-D-alanine + ADP + phosphate + H(+)</text>
        <dbReference type="Rhea" id="RHEA:28374"/>
        <dbReference type="ChEBI" id="CHEBI:15378"/>
        <dbReference type="ChEBI" id="CHEBI:30616"/>
        <dbReference type="ChEBI" id="CHEBI:43474"/>
        <dbReference type="ChEBI" id="CHEBI:57822"/>
        <dbReference type="ChEBI" id="CHEBI:61386"/>
        <dbReference type="ChEBI" id="CHEBI:83905"/>
        <dbReference type="ChEBI" id="CHEBI:456216"/>
        <dbReference type="EC" id="6.3.2.10"/>
    </reaction>
</comment>
<reference evidence="15" key="1">
    <citation type="submission" date="2016-10" db="EMBL/GenBank/DDBJ databases">
        <authorList>
            <person name="Varghese N."/>
            <person name="Submissions S."/>
        </authorList>
    </citation>
    <scope>NUCLEOTIDE SEQUENCE [LARGE SCALE GENOMIC DNA]</scope>
    <source>
        <strain evidence="15">DSM 18579</strain>
    </source>
</reference>
<dbReference type="Gene3D" id="3.40.1190.10">
    <property type="entry name" value="Mur-like, catalytic domain"/>
    <property type="match status" value="1"/>
</dbReference>
<comment type="function">
    <text evidence="10">Involved in cell wall formation. Catalyzes the final step in the synthesis of UDP-N-acetylmuramoyl-pentapeptide, the precursor of murein.</text>
</comment>
<evidence type="ECO:0000256" key="8">
    <source>
        <dbReference type="ARBA" id="ARBA00023306"/>
    </source>
</evidence>
<dbReference type="Pfam" id="PF02875">
    <property type="entry name" value="Mur_ligase_C"/>
    <property type="match status" value="1"/>
</dbReference>
<dbReference type="HAMAP" id="MF_02019">
    <property type="entry name" value="MurF"/>
    <property type="match status" value="1"/>
</dbReference>
<protein>
    <recommendedName>
        <fullName evidence="10">UDP-N-acetylmuramoyl-tripeptide--D-alanyl-D-alanine ligase</fullName>
        <ecNumber evidence="10">6.3.2.10</ecNumber>
    </recommendedName>
    <alternativeName>
        <fullName evidence="10">D-alanyl-D-alanine-adding enzyme</fullName>
    </alternativeName>
</protein>
<dbReference type="GO" id="GO:0008360">
    <property type="term" value="P:regulation of cell shape"/>
    <property type="evidence" value="ECO:0007669"/>
    <property type="project" value="UniProtKB-KW"/>
</dbReference>
<gene>
    <name evidence="10" type="primary">murF</name>
    <name evidence="14" type="ORF">SAMN02583745_00519</name>
</gene>
<organism evidence="14 15">
    <name type="scientific">Thorsellia anophelis DSM 18579</name>
    <dbReference type="NCBI Taxonomy" id="1123402"/>
    <lineage>
        <taxon>Bacteria</taxon>
        <taxon>Pseudomonadati</taxon>
        <taxon>Pseudomonadota</taxon>
        <taxon>Gammaproteobacteria</taxon>
        <taxon>Enterobacterales</taxon>
        <taxon>Thorselliaceae</taxon>
        <taxon>Thorsellia</taxon>
    </lineage>
</organism>
<dbReference type="InterPro" id="IPR036615">
    <property type="entry name" value="Mur_ligase_C_dom_sf"/>
</dbReference>
<dbReference type="InterPro" id="IPR035911">
    <property type="entry name" value="MurE/MurF_N"/>
</dbReference>
<keyword evidence="3 10" id="KW-0132">Cell division</keyword>
<dbReference type="Gene3D" id="3.90.190.20">
    <property type="entry name" value="Mur ligase, C-terminal domain"/>
    <property type="match status" value="1"/>
</dbReference>
<evidence type="ECO:0000256" key="10">
    <source>
        <dbReference type="HAMAP-Rule" id="MF_02019"/>
    </source>
</evidence>
<dbReference type="PANTHER" id="PTHR43024">
    <property type="entry name" value="UDP-N-ACETYLMURAMOYL-TRIPEPTIDE--D-ALANYL-D-ALANINE LIGASE"/>
    <property type="match status" value="1"/>
</dbReference>
<dbReference type="RefSeq" id="WP_093317580.1">
    <property type="nucleotide sequence ID" value="NZ_FOHV01000003.1"/>
</dbReference>
<dbReference type="InterPro" id="IPR036565">
    <property type="entry name" value="Mur-like_cat_sf"/>
</dbReference>
<feature type="binding site" evidence="10">
    <location>
        <begin position="127"/>
        <end position="133"/>
    </location>
    <ligand>
        <name>ATP</name>
        <dbReference type="ChEBI" id="CHEBI:30616"/>
    </ligand>
</feature>
<dbReference type="GO" id="GO:0009252">
    <property type="term" value="P:peptidoglycan biosynthetic process"/>
    <property type="evidence" value="ECO:0007669"/>
    <property type="project" value="UniProtKB-UniRule"/>
</dbReference>
<dbReference type="UniPathway" id="UPA00219"/>
<comment type="pathway">
    <text evidence="10">Cell wall biogenesis; peptidoglycan biosynthesis.</text>
</comment>
<keyword evidence="7 10" id="KW-0573">Peptidoglycan synthesis</keyword>
<name>A0A1H9ZC36_9GAMM</name>
<dbReference type="GO" id="GO:0051301">
    <property type="term" value="P:cell division"/>
    <property type="evidence" value="ECO:0007669"/>
    <property type="project" value="UniProtKB-KW"/>
</dbReference>
<dbReference type="InterPro" id="IPR004101">
    <property type="entry name" value="Mur_ligase_C"/>
</dbReference>
<dbReference type="EC" id="6.3.2.10" evidence="10"/>
<evidence type="ECO:0000256" key="7">
    <source>
        <dbReference type="ARBA" id="ARBA00022984"/>
    </source>
</evidence>
<dbReference type="Pfam" id="PF08245">
    <property type="entry name" value="Mur_ligase_M"/>
    <property type="match status" value="1"/>
</dbReference>
<evidence type="ECO:0000259" key="12">
    <source>
        <dbReference type="Pfam" id="PF02875"/>
    </source>
</evidence>
<evidence type="ECO:0000313" key="15">
    <source>
        <dbReference type="Proteomes" id="UP000242642"/>
    </source>
</evidence>
<dbReference type="GO" id="GO:0047480">
    <property type="term" value="F:UDP-N-acetylmuramoyl-tripeptide-D-alanyl-D-alanine ligase activity"/>
    <property type="evidence" value="ECO:0007669"/>
    <property type="project" value="UniProtKB-UniRule"/>
</dbReference>
<keyword evidence="2 10" id="KW-0436">Ligase</keyword>
<dbReference type="InterPro" id="IPR005863">
    <property type="entry name" value="UDP-N-AcMur_synth"/>
</dbReference>
<proteinExistence type="inferred from homology"/>
<feature type="domain" description="Mur ligase C-terminal" evidence="12">
    <location>
        <begin position="396"/>
        <end position="507"/>
    </location>
</feature>
<dbReference type="InterPro" id="IPR000713">
    <property type="entry name" value="Mur_ligase_N"/>
</dbReference>
<evidence type="ECO:0000256" key="2">
    <source>
        <dbReference type="ARBA" id="ARBA00022598"/>
    </source>
</evidence>
<keyword evidence="15" id="KW-1185">Reference proteome</keyword>
<evidence type="ECO:0000256" key="9">
    <source>
        <dbReference type="ARBA" id="ARBA00023316"/>
    </source>
</evidence>
<evidence type="ECO:0000259" key="11">
    <source>
        <dbReference type="Pfam" id="PF01225"/>
    </source>
</evidence>
<keyword evidence="5 10" id="KW-0067">ATP-binding</keyword>
<dbReference type="SUPFAM" id="SSF53244">
    <property type="entry name" value="MurD-like peptide ligases, peptide-binding domain"/>
    <property type="match status" value="1"/>
</dbReference>
<evidence type="ECO:0000256" key="1">
    <source>
        <dbReference type="ARBA" id="ARBA00022490"/>
    </source>
</evidence>
<dbReference type="OrthoDB" id="9801978at2"/>
<dbReference type="Gene3D" id="3.40.1390.10">
    <property type="entry name" value="MurE/MurF, N-terminal domain"/>
    <property type="match status" value="1"/>
</dbReference>
<keyword evidence="6 10" id="KW-0133">Cell shape</keyword>
<dbReference type="AlphaFoldDB" id="A0A1H9ZC36"/>
<accession>A0A1H9ZC36</accession>
<dbReference type="EMBL" id="FOHV01000003">
    <property type="protein sequence ID" value="SES79109.1"/>
    <property type="molecule type" value="Genomic_DNA"/>
</dbReference>
<evidence type="ECO:0000313" key="14">
    <source>
        <dbReference type="EMBL" id="SES79109.1"/>
    </source>
</evidence>
<dbReference type="STRING" id="1123402.SAMN02583745_00519"/>
<dbReference type="InterPro" id="IPR013221">
    <property type="entry name" value="Mur_ligase_cen"/>
</dbReference>
<dbReference type="SUPFAM" id="SSF53623">
    <property type="entry name" value="MurD-like peptide ligases, catalytic domain"/>
    <property type="match status" value="1"/>
</dbReference>
<comment type="subcellular location">
    <subcellularLocation>
        <location evidence="10">Cytoplasm</location>
    </subcellularLocation>
</comment>
<sequence length="521" mass="56229">MITFNYEFLLKQLAIISASETSSLNNSLEFRPSDVVIDSRKVTKGSLFIALKGDNFDGHDFIQDAFSKGASLVIMNDNNKDQVLNKLEPYSSEYVNVITVLDTKIALGQVAALVRKLSSAKVVALTGSSGKTSVKEMTYSILSQMGRVIATQGNFNNEIGVPLTLLQLTGQEDYAVIELGANHIGEIAYTASMSAPQSVLINSISAAHLEGFGSLLGVAHAKSEIFTFTPLLETSALKFIKTPKAFNNKNVALMMNADILLETSMLHDDSQSISAVWADEINLFWQQALENHKNVSYFSSKSTSVLVGSQRLSIDFTITNLVLKGNGSCFTLNTPKGSIEITLGLLGKHAISNALGAAALALSVGASLDAIKFGLESVKPVSGRLNPILLAKIGDHEQWLIDDSYNANVGSMKAAIETLSELSGYKIFVVGDMAELGDYSQVCHKTVGQFASHANIDAVYSVGEQSHYISNQHKNGRHFSSKTELINTLKNDLKTHSSSTFVVKGSRSASMEEIVKALKEK</sequence>
<evidence type="ECO:0000256" key="3">
    <source>
        <dbReference type="ARBA" id="ARBA00022618"/>
    </source>
</evidence>
<dbReference type="Proteomes" id="UP000242642">
    <property type="component" value="Unassembled WGS sequence"/>
</dbReference>
<keyword evidence="4 10" id="KW-0547">Nucleotide-binding</keyword>
<dbReference type="GO" id="GO:0005737">
    <property type="term" value="C:cytoplasm"/>
    <property type="evidence" value="ECO:0007669"/>
    <property type="project" value="UniProtKB-SubCell"/>
</dbReference>
<dbReference type="Pfam" id="PF01225">
    <property type="entry name" value="Mur_ligase"/>
    <property type="match status" value="1"/>
</dbReference>
<dbReference type="InterPro" id="IPR051046">
    <property type="entry name" value="MurCDEF_CellWall_CoF430Synth"/>
</dbReference>
<keyword evidence="1 10" id="KW-0963">Cytoplasm</keyword>
<evidence type="ECO:0000259" key="13">
    <source>
        <dbReference type="Pfam" id="PF08245"/>
    </source>
</evidence>
<keyword evidence="9 10" id="KW-0961">Cell wall biogenesis/degradation</keyword>
<dbReference type="GO" id="GO:0005524">
    <property type="term" value="F:ATP binding"/>
    <property type="evidence" value="ECO:0007669"/>
    <property type="project" value="UniProtKB-UniRule"/>
</dbReference>
<comment type="similarity">
    <text evidence="10">Belongs to the MurCDEF family. MurF subfamily.</text>
</comment>
<feature type="domain" description="Mur ligase central" evidence="13">
    <location>
        <begin position="126"/>
        <end position="230"/>
    </location>
</feature>
<evidence type="ECO:0000256" key="6">
    <source>
        <dbReference type="ARBA" id="ARBA00022960"/>
    </source>
</evidence>
<dbReference type="GO" id="GO:0071555">
    <property type="term" value="P:cell wall organization"/>
    <property type="evidence" value="ECO:0007669"/>
    <property type="project" value="UniProtKB-KW"/>
</dbReference>
<keyword evidence="8 10" id="KW-0131">Cell cycle</keyword>
<feature type="domain" description="Mur ligase N-terminal catalytic" evidence="11">
    <location>
        <begin position="35"/>
        <end position="113"/>
    </location>
</feature>
<evidence type="ECO:0000256" key="4">
    <source>
        <dbReference type="ARBA" id="ARBA00022741"/>
    </source>
</evidence>
<dbReference type="SUPFAM" id="SSF63418">
    <property type="entry name" value="MurE/MurF N-terminal domain"/>
    <property type="match status" value="1"/>
</dbReference>
<dbReference type="GO" id="GO:0008766">
    <property type="term" value="F:UDP-N-acetylmuramoylalanyl-D-glutamyl-2,6-diaminopimelate-D-alanyl-D-alanine ligase activity"/>
    <property type="evidence" value="ECO:0007669"/>
    <property type="project" value="RHEA"/>
</dbReference>
<dbReference type="PANTHER" id="PTHR43024:SF1">
    <property type="entry name" value="UDP-N-ACETYLMURAMOYL-TRIPEPTIDE--D-ALANYL-D-ALANINE LIGASE"/>
    <property type="match status" value="1"/>
</dbReference>
<evidence type="ECO:0000256" key="5">
    <source>
        <dbReference type="ARBA" id="ARBA00022840"/>
    </source>
</evidence>